<evidence type="ECO:0000313" key="2">
    <source>
        <dbReference type="Proteomes" id="UP000683310"/>
    </source>
</evidence>
<dbReference type="RefSeq" id="WP_213560231.1">
    <property type="nucleotide sequence ID" value="NZ_JBHZDI010000067.1"/>
</dbReference>
<organism evidence="1 2">
    <name type="scientific">Nocardia tengchongensis</name>
    <dbReference type="NCBI Taxonomy" id="2055889"/>
    <lineage>
        <taxon>Bacteria</taxon>
        <taxon>Bacillati</taxon>
        <taxon>Actinomycetota</taxon>
        <taxon>Actinomycetes</taxon>
        <taxon>Mycobacteriales</taxon>
        <taxon>Nocardiaceae</taxon>
        <taxon>Nocardia</taxon>
    </lineage>
</organism>
<dbReference type="Proteomes" id="UP000683310">
    <property type="component" value="Chromosome"/>
</dbReference>
<keyword evidence="2" id="KW-1185">Reference proteome</keyword>
<sequence>MERAFNKVKHGRGAATRYDKLALTYRAEFVMAVAVEWLKQLGDMT</sequence>
<proteinExistence type="predicted"/>
<evidence type="ECO:0000313" key="1">
    <source>
        <dbReference type="EMBL" id="QVI24168.1"/>
    </source>
</evidence>
<accession>A0ABX8CW86</accession>
<reference evidence="1 2" key="1">
    <citation type="submission" date="2021-04" db="EMBL/GenBank/DDBJ databases">
        <title>Nocardia tengchongensis.</title>
        <authorList>
            <person name="Zhuang k."/>
            <person name="Ran Y."/>
            <person name="Li W."/>
        </authorList>
    </citation>
    <scope>NUCLEOTIDE SEQUENCE [LARGE SCALE GENOMIC DNA]</scope>
    <source>
        <strain evidence="1 2">CFH S0057</strain>
    </source>
</reference>
<gene>
    <name evidence="1" type="ORF">KHQ06_16165</name>
</gene>
<dbReference type="EMBL" id="CP074371">
    <property type="protein sequence ID" value="QVI24168.1"/>
    <property type="molecule type" value="Genomic_DNA"/>
</dbReference>
<name>A0ABX8CW86_9NOCA</name>
<protein>
    <submittedName>
        <fullName evidence="1">Transposase</fullName>
    </submittedName>
</protein>